<evidence type="ECO:0000256" key="2">
    <source>
        <dbReference type="ARBA" id="ARBA00022692"/>
    </source>
</evidence>
<evidence type="ECO:0000256" key="4">
    <source>
        <dbReference type="ARBA" id="ARBA00023136"/>
    </source>
</evidence>
<dbReference type="InterPro" id="IPR045863">
    <property type="entry name" value="CorA_TM1_TM2"/>
</dbReference>
<feature type="transmembrane region" description="Helical" evidence="5">
    <location>
        <begin position="355"/>
        <end position="375"/>
    </location>
</feature>
<organism evidence="6 7">
    <name type="scientific">Hyaloscypha hepaticicola</name>
    <dbReference type="NCBI Taxonomy" id="2082293"/>
    <lineage>
        <taxon>Eukaryota</taxon>
        <taxon>Fungi</taxon>
        <taxon>Dikarya</taxon>
        <taxon>Ascomycota</taxon>
        <taxon>Pezizomycotina</taxon>
        <taxon>Leotiomycetes</taxon>
        <taxon>Helotiales</taxon>
        <taxon>Hyaloscyphaceae</taxon>
        <taxon>Hyaloscypha</taxon>
    </lineage>
</organism>
<evidence type="ECO:0008006" key="8">
    <source>
        <dbReference type="Google" id="ProtNLM"/>
    </source>
</evidence>
<dbReference type="GO" id="GO:0016020">
    <property type="term" value="C:membrane"/>
    <property type="evidence" value="ECO:0007669"/>
    <property type="project" value="UniProtKB-SubCell"/>
</dbReference>
<evidence type="ECO:0000313" key="6">
    <source>
        <dbReference type="EMBL" id="PMD21555.1"/>
    </source>
</evidence>
<sequence length="467" mass="53466">MWASNSTTGYSMSKKVVTRITTPPSENVQTRIIVLELAHRGQALARDIVDAIGLTYDVDPAFLNAFFCHSRHKSNVSPRHSARSPLPQKNIFLRFHGFCVGQVMDRHRPSGTPKLVLVLSLMSGTLDPYVHGIALDATPSIYSTLNEPLSRRSSFLLEKDGYVFGSHFQVYASWLLQLDQHQLNFNNLHPYEFIYPWIEYRMYDVEADICRLRLKLDQIRANFSRFGELGDPDQRFNDEDLFSHANNVRDSLADALEVGRTLAKLGDAENKRKAEDIRDYIKETVEDADRGLRIISELQQTAIGTMAIQESRRSIKEAMAVKRLTQLAFVFIPLSYATGLFGMNISEMTGNGSKLWVFVVTSLALLIGSMTFWWLSSQYHGKWSARMAAHLEDRKQILSLKMRAKIIYAGIQTGHFKWMIREGIVLNLITNGVFGAYDYKFKMMRDKFYTAWHNERRRKKGQSKSSV</sequence>
<keyword evidence="7" id="KW-1185">Reference proteome</keyword>
<keyword evidence="2 5" id="KW-0812">Transmembrane</keyword>
<evidence type="ECO:0000313" key="7">
    <source>
        <dbReference type="Proteomes" id="UP000235672"/>
    </source>
</evidence>
<name>A0A2J6Q5J6_9HELO</name>
<evidence type="ECO:0000256" key="1">
    <source>
        <dbReference type="ARBA" id="ARBA00004141"/>
    </source>
</evidence>
<keyword evidence="3 5" id="KW-1133">Transmembrane helix</keyword>
<dbReference type="SUPFAM" id="SSF144083">
    <property type="entry name" value="Magnesium transport protein CorA, transmembrane region"/>
    <property type="match status" value="1"/>
</dbReference>
<keyword evidence="4 5" id="KW-0472">Membrane</keyword>
<dbReference type="InterPro" id="IPR002523">
    <property type="entry name" value="MgTranspt_CorA/ZnTranspt_ZntB"/>
</dbReference>
<evidence type="ECO:0000256" key="3">
    <source>
        <dbReference type="ARBA" id="ARBA00022989"/>
    </source>
</evidence>
<proteinExistence type="predicted"/>
<dbReference type="Pfam" id="PF01544">
    <property type="entry name" value="CorA"/>
    <property type="match status" value="1"/>
</dbReference>
<reference evidence="6 7" key="1">
    <citation type="submission" date="2016-05" db="EMBL/GenBank/DDBJ databases">
        <title>A degradative enzymes factory behind the ericoid mycorrhizal symbiosis.</title>
        <authorList>
            <consortium name="DOE Joint Genome Institute"/>
            <person name="Martino E."/>
            <person name="Morin E."/>
            <person name="Grelet G."/>
            <person name="Kuo A."/>
            <person name="Kohler A."/>
            <person name="Daghino S."/>
            <person name="Barry K."/>
            <person name="Choi C."/>
            <person name="Cichocki N."/>
            <person name="Clum A."/>
            <person name="Copeland A."/>
            <person name="Hainaut M."/>
            <person name="Haridas S."/>
            <person name="Labutti K."/>
            <person name="Lindquist E."/>
            <person name="Lipzen A."/>
            <person name="Khouja H.-R."/>
            <person name="Murat C."/>
            <person name="Ohm R."/>
            <person name="Olson A."/>
            <person name="Spatafora J."/>
            <person name="Veneault-Fourrey C."/>
            <person name="Henrissat B."/>
            <person name="Grigoriev I."/>
            <person name="Martin F."/>
            <person name="Perotto S."/>
        </authorList>
    </citation>
    <scope>NUCLEOTIDE SEQUENCE [LARGE SCALE GENOMIC DNA]</scope>
    <source>
        <strain evidence="6 7">UAMH 7357</strain>
    </source>
</reference>
<protein>
    <recommendedName>
        <fullName evidence="8">Cora-domain-containing protein</fullName>
    </recommendedName>
</protein>
<dbReference type="GO" id="GO:0046873">
    <property type="term" value="F:metal ion transmembrane transporter activity"/>
    <property type="evidence" value="ECO:0007669"/>
    <property type="project" value="InterPro"/>
</dbReference>
<comment type="subcellular location">
    <subcellularLocation>
        <location evidence="1">Membrane</location>
        <topology evidence="1">Multi-pass membrane protein</topology>
    </subcellularLocation>
</comment>
<evidence type="ECO:0000256" key="5">
    <source>
        <dbReference type="SAM" id="Phobius"/>
    </source>
</evidence>
<dbReference type="EMBL" id="KZ613480">
    <property type="protein sequence ID" value="PMD21555.1"/>
    <property type="molecule type" value="Genomic_DNA"/>
</dbReference>
<feature type="transmembrane region" description="Helical" evidence="5">
    <location>
        <begin position="418"/>
        <end position="437"/>
    </location>
</feature>
<gene>
    <name evidence="6" type="ORF">NA56DRAFT_116404</name>
</gene>
<accession>A0A2J6Q5J6</accession>
<dbReference type="Proteomes" id="UP000235672">
    <property type="component" value="Unassembled WGS sequence"/>
</dbReference>
<feature type="transmembrane region" description="Helical" evidence="5">
    <location>
        <begin position="324"/>
        <end position="343"/>
    </location>
</feature>
<dbReference type="STRING" id="1745343.A0A2J6Q5J6"/>
<dbReference type="OrthoDB" id="3231000at2759"/>
<dbReference type="AlphaFoldDB" id="A0A2J6Q5J6"/>
<dbReference type="Gene3D" id="1.20.58.340">
    <property type="entry name" value="Magnesium transport protein CorA, transmembrane region"/>
    <property type="match status" value="1"/>
</dbReference>